<dbReference type="InterPro" id="IPR036397">
    <property type="entry name" value="RNaseH_sf"/>
</dbReference>
<dbReference type="Pfam" id="PF18701">
    <property type="entry name" value="DUF5641"/>
    <property type="match status" value="1"/>
</dbReference>
<feature type="region of interest" description="Disordered" evidence="1">
    <location>
        <begin position="1929"/>
        <end position="1951"/>
    </location>
</feature>
<comment type="caution">
    <text evidence="3">The sequence shown here is derived from an EMBL/GenBank/DDBJ whole genome shotgun (WGS) entry which is preliminary data.</text>
</comment>
<feature type="compositionally biased region" description="Acidic residues" evidence="1">
    <location>
        <begin position="210"/>
        <end position="227"/>
    </location>
</feature>
<evidence type="ECO:0000256" key="1">
    <source>
        <dbReference type="SAM" id="MobiDB-lite"/>
    </source>
</evidence>
<feature type="compositionally biased region" description="Basic and acidic residues" evidence="1">
    <location>
        <begin position="1933"/>
        <end position="1951"/>
    </location>
</feature>
<gene>
    <name evidence="3" type="ORF">PYW07_013216</name>
</gene>
<feature type="region of interest" description="Disordered" evidence="1">
    <location>
        <begin position="254"/>
        <end position="285"/>
    </location>
</feature>
<feature type="compositionally biased region" description="Basic and acidic residues" evidence="1">
    <location>
        <begin position="256"/>
        <end position="278"/>
    </location>
</feature>
<dbReference type="SUPFAM" id="SSF53098">
    <property type="entry name" value="Ribonuclease H-like"/>
    <property type="match status" value="1"/>
</dbReference>
<dbReference type="InterPro" id="IPR001584">
    <property type="entry name" value="Integrase_cat-core"/>
</dbReference>
<feature type="region of interest" description="Disordered" evidence="1">
    <location>
        <begin position="1"/>
        <end position="186"/>
    </location>
</feature>
<sequence length="1951" mass="219323">MPVTRSEGKGRKPSSEQKPSSSEATPETSATGTSTEATSESTQTGTTATESSGQTFTSATTDPTTVTSAATATASAASAPSAPAATAPPPSVANAPPASHPAGAAAHSVAPSAATTLTAGAKSKQLMKPPAAVTSRETRRDTDASTVKRVVKNAGTSKPTGTQLPRPPSKKGGGGGSTHSKTKLQKIAKAKEDLLRLQVELAAARLAALETEDSDEEEEEEEGEEDNVSLYSEVNARVDNWLDNQVTRPVLAITNEPHRPPPEPTIVHEEPPKREEVQRTPAGGPGDLALLAEAITRAISTAQRPKFIELPFFSGSHQEWLPFRAAYYESEPTFSTVENINRLRRNLKGKAREAVEGLLITNAHPSEVMKTLESRFGRPESIAMIEMETLRNLPRLSESPRDICIFATKISNVVATLKTLGCYNYMYNPELAKTLVDKLTPTLRYRYYDFSSTQPKEDPCLIKLDRFFKREAELCGPYALPEQVAAPSTAAPQKKTQRVTNVTEKNNTPKCFVCDETSHTNATECDTFKKMEVNSRWDTAKSKRLCFRCLRYRSKTHNCRTKPCSVNGCKYSHHKLLHSEKKTEKAEKAEDNEATEVINSTWTRMKQSYLKILPVQVKGPKGAVNTFALMDDGSTVTLVDDDIAESIGATGPLDPLKIETINELKTAESASRRVTIGLKGSNNREEQIQARTVKNLQVSSQRVPQELVEGCPHLSDIKGHLTYSNAKPRILIGQDNWHLLLTKETRKGDKNHPVASLTPLGWVLHGSQTKSFGQKIDFVSHMKEAEDDLEDLVKRYFEMDALCINPKRPKTDPEEKALRILEQKTEKIEETRYQTGLLWKKEDIKFPDNYENSLKRLFNIEKKIDRDPALKKKYVEQMDALIGKGYAEPAPSQKTPEKTWYLPHFAVINPMKPDKLRVVHDAAAKTRGVALNDMLLKGPDLLQSLPGVVMRFRQHLIGVTADIKEMFMQVKLRTEDRDALRYLWRGDRRDNQPPEEYRMTSLIFGASSSPSTAIYVKNLNAKQHEKTHPEAAAAIIDKHYVDDYLDSFRSLEDAVKITTSVREVHKKASFELKQWKSNSASLLEALGEEHHIEDLELYKTEEQTERVLGVIWKISSDELTFNLNLARIPSTLIEGKRPTKREALRIVMSLFDPLGFASPVTIRAKQLLQEVWRRGTAWDDRIDEDLAEQWESWMGHLKSLHDVAIPRRYLHYSDAASLELHVFSDTSESAYSAVLFWRAVTPDNEVGISFIMAKAKVAPLKLTSIPRLELQAAVMGTRLADTVIEEHERKPDRKVFWTDSKTVLTWIRTGSRSYKPYVAHRLAAIEESSKVNDWRWVPTKQNVADDATRDVPTAFDKNHRWYKGPDFLYLTEDSWPMEPVKTTAEEPSEEEKTHHISDRRRLKLAEGLPDPAKFSSWDRLRYATARVLQFIDLCRTPNQKVNYRRTKKNKEADPTWRKNKPTAAKQQAPIPRKKSTLNLLPVTAELLKKAEELLMRSSQEEAFTEEIENLKNGKPIAKESRLHQLSVESINGSLRLRSRIRAAKGVEEHVKSPLVVDGNHPTVKLWIRAVHRQLHHAGVEATINECRQQYWVLRLRPITRAILRQCLFCRMKTQVPPHPRTGDLPACRLAHHKRPFTFTGVDYFGPLSVTVGRTRQKRYVAIFTCLTTRAIHLEVAGSLSADSAVMAVRRMIARRGCPAEIWSDNGTNLKAADKELRQAIDAATADEAAKRTISWRYIPPGAPFMGGAWERMVRSVKSALAATLHERHPTEEVLTTLLTEVEYTVNSRPLTHVSVSAEDPEALTPNHFLLGGPGRVPQPGTFSEQDTISRSSWRAAQRLADIFWLRWVKEYLPELQHRRELHGRGQEVKVNDLVQIVDPNLPRNVWIRGRVIAVYPGPDSIVRTVDVQTKGGVLRRPVRKLVILPLPTDDVPAPERDATQSHGGRDVRDKQ</sequence>
<name>A0AAD7Y5V6_MYTSE</name>
<evidence type="ECO:0000259" key="2">
    <source>
        <dbReference type="PROSITE" id="PS50994"/>
    </source>
</evidence>
<dbReference type="Gene3D" id="3.30.70.270">
    <property type="match status" value="1"/>
</dbReference>
<dbReference type="CDD" id="cd01644">
    <property type="entry name" value="RT_pepA17"/>
    <property type="match status" value="1"/>
</dbReference>
<dbReference type="GO" id="GO:0071897">
    <property type="term" value="P:DNA biosynthetic process"/>
    <property type="evidence" value="ECO:0007669"/>
    <property type="project" value="UniProtKB-ARBA"/>
</dbReference>
<dbReference type="EMBL" id="JARGEI010000032">
    <property type="protein sequence ID" value="KAJ8703922.1"/>
    <property type="molecule type" value="Genomic_DNA"/>
</dbReference>
<dbReference type="InterPro" id="IPR012337">
    <property type="entry name" value="RNaseH-like_sf"/>
</dbReference>
<protein>
    <recommendedName>
        <fullName evidence="2">Integrase catalytic domain-containing protein</fullName>
    </recommendedName>
</protein>
<evidence type="ECO:0000313" key="4">
    <source>
        <dbReference type="Proteomes" id="UP001231518"/>
    </source>
</evidence>
<dbReference type="Pfam" id="PF05380">
    <property type="entry name" value="Peptidase_A17"/>
    <property type="match status" value="1"/>
</dbReference>
<dbReference type="InterPro" id="IPR040676">
    <property type="entry name" value="DUF5641"/>
</dbReference>
<dbReference type="GO" id="GO:0003676">
    <property type="term" value="F:nucleic acid binding"/>
    <property type="evidence" value="ECO:0007669"/>
    <property type="project" value="InterPro"/>
</dbReference>
<dbReference type="Proteomes" id="UP001231518">
    <property type="component" value="Chromosome 31"/>
</dbReference>
<dbReference type="SUPFAM" id="SSF56672">
    <property type="entry name" value="DNA/RNA polymerases"/>
    <property type="match status" value="1"/>
</dbReference>
<dbReference type="GO" id="GO:0042575">
    <property type="term" value="C:DNA polymerase complex"/>
    <property type="evidence" value="ECO:0007669"/>
    <property type="project" value="UniProtKB-ARBA"/>
</dbReference>
<dbReference type="Pfam" id="PF03564">
    <property type="entry name" value="DUF1759"/>
    <property type="match status" value="1"/>
</dbReference>
<evidence type="ECO:0000313" key="3">
    <source>
        <dbReference type="EMBL" id="KAJ8703922.1"/>
    </source>
</evidence>
<keyword evidence="4" id="KW-1185">Reference proteome</keyword>
<organism evidence="3 4">
    <name type="scientific">Mythimna separata</name>
    <name type="common">Oriental armyworm</name>
    <name type="synonym">Pseudaletia separata</name>
    <dbReference type="NCBI Taxonomy" id="271217"/>
    <lineage>
        <taxon>Eukaryota</taxon>
        <taxon>Metazoa</taxon>
        <taxon>Ecdysozoa</taxon>
        <taxon>Arthropoda</taxon>
        <taxon>Hexapoda</taxon>
        <taxon>Insecta</taxon>
        <taxon>Pterygota</taxon>
        <taxon>Neoptera</taxon>
        <taxon>Endopterygota</taxon>
        <taxon>Lepidoptera</taxon>
        <taxon>Glossata</taxon>
        <taxon>Ditrysia</taxon>
        <taxon>Noctuoidea</taxon>
        <taxon>Noctuidae</taxon>
        <taxon>Noctuinae</taxon>
        <taxon>Hadenini</taxon>
        <taxon>Mythimna</taxon>
    </lineage>
</organism>
<dbReference type="PANTHER" id="PTHR47331:SF1">
    <property type="entry name" value="GAG-LIKE PROTEIN"/>
    <property type="match status" value="1"/>
</dbReference>
<dbReference type="InterPro" id="IPR008042">
    <property type="entry name" value="Retrotrans_Pao"/>
</dbReference>
<feature type="region of interest" description="Disordered" evidence="1">
    <location>
        <begin position="1446"/>
        <end position="1470"/>
    </location>
</feature>
<dbReference type="InterPro" id="IPR043502">
    <property type="entry name" value="DNA/RNA_pol_sf"/>
</dbReference>
<feature type="compositionally biased region" description="Polar residues" evidence="1">
    <location>
        <begin position="154"/>
        <end position="163"/>
    </location>
</feature>
<dbReference type="PROSITE" id="PS50994">
    <property type="entry name" value="INTEGRASE"/>
    <property type="match status" value="1"/>
</dbReference>
<feature type="compositionally biased region" description="Basic and acidic residues" evidence="1">
    <location>
        <begin position="1"/>
        <end position="15"/>
    </location>
</feature>
<reference evidence="3" key="1">
    <citation type="submission" date="2023-03" db="EMBL/GenBank/DDBJ databases">
        <title>Chromosome-level genomes of two armyworms, Mythimna separata and Mythimna loreyi, provide insights into the biosynthesis and reception of sex pheromones.</title>
        <authorList>
            <person name="Zhao H."/>
        </authorList>
    </citation>
    <scope>NUCLEOTIDE SEQUENCE</scope>
    <source>
        <strain evidence="3">BeijingLab</strain>
        <tissue evidence="3">Pupa</tissue>
    </source>
</reference>
<feature type="compositionally biased region" description="Low complexity" evidence="1">
    <location>
        <begin position="16"/>
        <end position="85"/>
    </location>
</feature>
<feature type="domain" description="Integrase catalytic" evidence="2">
    <location>
        <begin position="1631"/>
        <end position="1813"/>
    </location>
</feature>
<dbReference type="InterPro" id="IPR005312">
    <property type="entry name" value="DUF1759"/>
</dbReference>
<proteinExistence type="predicted"/>
<dbReference type="Gene3D" id="3.10.10.10">
    <property type="entry name" value="HIV Type 1 Reverse Transcriptase, subunit A, domain 1"/>
    <property type="match status" value="1"/>
</dbReference>
<dbReference type="PANTHER" id="PTHR47331">
    <property type="entry name" value="PHD-TYPE DOMAIN-CONTAINING PROTEIN"/>
    <property type="match status" value="1"/>
</dbReference>
<dbReference type="GO" id="GO:0015074">
    <property type="term" value="P:DNA integration"/>
    <property type="evidence" value="ECO:0007669"/>
    <property type="project" value="InterPro"/>
</dbReference>
<feature type="region of interest" description="Disordered" evidence="1">
    <location>
        <begin position="209"/>
        <end position="228"/>
    </location>
</feature>
<dbReference type="InterPro" id="IPR043128">
    <property type="entry name" value="Rev_trsase/Diguanyl_cyclase"/>
</dbReference>
<dbReference type="Gene3D" id="3.30.420.10">
    <property type="entry name" value="Ribonuclease H-like superfamily/Ribonuclease H"/>
    <property type="match status" value="1"/>
</dbReference>
<feature type="compositionally biased region" description="Low complexity" evidence="1">
    <location>
        <begin position="92"/>
        <end position="114"/>
    </location>
</feature>
<accession>A0AAD7Y5V6</accession>